<dbReference type="EMBL" id="BAAALR010000050">
    <property type="protein sequence ID" value="GAA1698329.1"/>
    <property type="molecule type" value="Genomic_DNA"/>
</dbReference>
<evidence type="ECO:0000313" key="2">
    <source>
        <dbReference type="EMBL" id="GAA1698329.1"/>
    </source>
</evidence>
<gene>
    <name evidence="2" type="ORF">GCM10009680_43150</name>
</gene>
<name>A0ABP4U4D3_9ACTN</name>
<feature type="region of interest" description="Disordered" evidence="1">
    <location>
        <begin position="1"/>
        <end position="27"/>
    </location>
</feature>
<sequence length="197" mass="21749">MAAGVIYEGTDGSGEQRFYPKVPAPPPGDVFPLDEEEAAIQRQLRIDSAYEGDSYRIIEVFEPDGQRREEAVTSLDRIARLIKGGPHDALEAIRLPAEVGDFTTRCDLTDLPSRKIFRIQCDPAGIGQITRMRTTFGHDLDVPPVGARASRRGKQTTEAAQQDGRLGMRQAQAAFRLTCHPVRHSHPSDWSPSTAAR</sequence>
<comment type="caution">
    <text evidence="2">The sequence shown here is derived from an EMBL/GenBank/DDBJ whole genome shotgun (WGS) entry which is preliminary data.</text>
</comment>
<dbReference type="InterPro" id="IPR046105">
    <property type="entry name" value="DUF6042"/>
</dbReference>
<accession>A0ABP4U4D3</accession>
<reference evidence="3" key="1">
    <citation type="journal article" date="2019" name="Int. J. Syst. Evol. Microbiol.">
        <title>The Global Catalogue of Microorganisms (GCM) 10K type strain sequencing project: providing services to taxonomists for standard genome sequencing and annotation.</title>
        <authorList>
            <consortium name="The Broad Institute Genomics Platform"/>
            <consortium name="The Broad Institute Genome Sequencing Center for Infectious Disease"/>
            <person name="Wu L."/>
            <person name="Ma J."/>
        </authorList>
    </citation>
    <scope>NUCLEOTIDE SEQUENCE [LARGE SCALE GENOMIC DNA]</scope>
    <source>
        <strain evidence="3">JCM 13244</strain>
    </source>
</reference>
<evidence type="ECO:0000256" key="1">
    <source>
        <dbReference type="SAM" id="MobiDB-lite"/>
    </source>
</evidence>
<evidence type="ECO:0000313" key="3">
    <source>
        <dbReference type="Proteomes" id="UP001499947"/>
    </source>
</evidence>
<dbReference type="Pfam" id="PF19508">
    <property type="entry name" value="DUF6042"/>
    <property type="match status" value="1"/>
</dbReference>
<protein>
    <submittedName>
        <fullName evidence="2">Uncharacterized protein</fullName>
    </submittedName>
</protein>
<dbReference type="Proteomes" id="UP001499947">
    <property type="component" value="Unassembled WGS sequence"/>
</dbReference>
<proteinExistence type="predicted"/>
<organism evidence="2 3">
    <name type="scientific">Streptomyces yatensis</name>
    <dbReference type="NCBI Taxonomy" id="155177"/>
    <lineage>
        <taxon>Bacteria</taxon>
        <taxon>Bacillati</taxon>
        <taxon>Actinomycetota</taxon>
        <taxon>Actinomycetes</taxon>
        <taxon>Kitasatosporales</taxon>
        <taxon>Streptomycetaceae</taxon>
        <taxon>Streptomyces</taxon>
        <taxon>Streptomyces violaceusniger group</taxon>
    </lineage>
</organism>
<keyword evidence="3" id="KW-1185">Reference proteome</keyword>